<accession>A0ABN9VTU4</accession>
<sequence length="152" mass="16363">MAPQLEGGKRPRRTESGEGEGPRRLRPSLARREKGGGGRAEERWAGCVKRWRRSGGGKSGVTGGASPHVRLRAGAGSSCPSPLRGRGGERKEEEEEEEEEEVLLDLCLRHWGALRRAERQRGGLRRAGCAPHRAAPPGARLRGSAQGVGDCD</sequence>
<evidence type="ECO:0000313" key="2">
    <source>
        <dbReference type="EMBL" id="CAK0876489.1"/>
    </source>
</evidence>
<comment type="caution">
    <text evidence="2">The sequence shown here is derived from an EMBL/GenBank/DDBJ whole genome shotgun (WGS) entry which is preliminary data.</text>
</comment>
<proteinExistence type="predicted"/>
<reference evidence="2" key="1">
    <citation type="submission" date="2023-10" db="EMBL/GenBank/DDBJ databases">
        <authorList>
            <person name="Chen Y."/>
            <person name="Shah S."/>
            <person name="Dougan E. K."/>
            <person name="Thang M."/>
            <person name="Chan C."/>
        </authorList>
    </citation>
    <scope>NUCLEOTIDE SEQUENCE [LARGE SCALE GENOMIC DNA]</scope>
</reference>
<organism evidence="2 3">
    <name type="scientific">Prorocentrum cordatum</name>
    <dbReference type="NCBI Taxonomy" id="2364126"/>
    <lineage>
        <taxon>Eukaryota</taxon>
        <taxon>Sar</taxon>
        <taxon>Alveolata</taxon>
        <taxon>Dinophyceae</taxon>
        <taxon>Prorocentrales</taxon>
        <taxon>Prorocentraceae</taxon>
        <taxon>Prorocentrum</taxon>
    </lineage>
</organism>
<feature type="compositionally biased region" description="Basic and acidic residues" evidence="1">
    <location>
        <begin position="7"/>
        <end position="23"/>
    </location>
</feature>
<protein>
    <submittedName>
        <fullName evidence="2">Uncharacterized protein</fullName>
    </submittedName>
</protein>
<feature type="compositionally biased region" description="Basic and acidic residues" evidence="1">
    <location>
        <begin position="30"/>
        <end position="44"/>
    </location>
</feature>
<keyword evidence="3" id="KW-1185">Reference proteome</keyword>
<evidence type="ECO:0000256" key="1">
    <source>
        <dbReference type="SAM" id="MobiDB-lite"/>
    </source>
</evidence>
<name>A0ABN9VTU4_9DINO</name>
<dbReference type="Proteomes" id="UP001189429">
    <property type="component" value="Unassembled WGS sequence"/>
</dbReference>
<gene>
    <name evidence="2" type="ORF">PCOR1329_LOCUS60831</name>
</gene>
<feature type="region of interest" description="Disordered" evidence="1">
    <location>
        <begin position="120"/>
        <end position="152"/>
    </location>
</feature>
<dbReference type="EMBL" id="CAUYUJ010017630">
    <property type="protein sequence ID" value="CAK0876489.1"/>
    <property type="molecule type" value="Genomic_DNA"/>
</dbReference>
<evidence type="ECO:0000313" key="3">
    <source>
        <dbReference type="Proteomes" id="UP001189429"/>
    </source>
</evidence>
<feature type="region of interest" description="Disordered" evidence="1">
    <location>
        <begin position="1"/>
        <end position="97"/>
    </location>
</feature>